<feature type="transmembrane region" description="Helical" evidence="8">
    <location>
        <begin position="319"/>
        <end position="338"/>
    </location>
</feature>
<sequence length="400" mass="44726">MMCPQSTGCCAAQRERLALVASVSLFCADGIMVFYGEVQDRFGPLACFLIGEFFVLFGFFGFGLQKNNDFIFSVLLTFLALGGPGIFMGCLGLSDLYPSLEPAIAAATASAFDASALVFVLVSFFAKKMHASLEYAFFIWTVICFIFGIFVFLYLRTKRDQHKKAHSSISLLEDQASLPEESRVWQHFKRRDTILLVTFMAMYNLKSSFFIETATEQARIFQSSTSQLFDLAFPLGGFLSSFLVAARLRHSDALDIVALLSNLLCIAHLFPFKSSQILAALLFGPARTFQWATYFHYFYSSKNSYPSAVVGRLLGYSNLVIALLSDTIVPVLVAFVQIDDDSNTPSKKRHRFFCVNTFLAALVASTSIPLLLQHRFPHQQHRNSSTHRRQIVSFGLSTVF</sequence>
<evidence type="ECO:0000256" key="4">
    <source>
        <dbReference type="ARBA" id="ARBA00022692"/>
    </source>
</evidence>
<evidence type="ECO:0000256" key="1">
    <source>
        <dbReference type="ARBA" id="ARBA00004141"/>
    </source>
</evidence>
<keyword evidence="6 8" id="KW-1133">Transmembrane helix</keyword>
<dbReference type="AlphaFoldDB" id="A0A7S3JXM8"/>
<name>A0A7S3JXM8_9STRA</name>
<evidence type="ECO:0000256" key="6">
    <source>
        <dbReference type="ARBA" id="ARBA00022989"/>
    </source>
</evidence>
<accession>A0A7S3JXM8</accession>
<evidence type="ECO:0000256" key="5">
    <source>
        <dbReference type="ARBA" id="ARBA00022970"/>
    </source>
</evidence>
<comment type="similarity">
    <text evidence="2">Belongs to the SLC43A transporter (TC 2.A.1.44) family.</text>
</comment>
<comment type="subcellular location">
    <subcellularLocation>
        <location evidence="1">Membrane</location>
        <topology evidence="1">Multi-pass membrane protein</topology>
    </subcellularLocation>
</comment>
<dbReference type="GO" id="GO:0022857">
    <property type="term" value="F:transmembrane transporter activity"/>
    <property type="evidence" value="ECO:0007669"/>
    <property type="project" value="InterPro"/>
</dbReference>
<evidence type="ECO:0000313" key="9">
    <source>
        <dbReference type="EMBL" id="CAE0366800.1"/>
    </source>
</evidence>
<dbReference type="GO" id="GO:0016020">
    <property type="term" value="C:membrane"/>
    <property type="evidence" value="ECO:0007669"/>
    <property type="project" value="UniProtKB-SubCell"/>
</dbReference>
<dbReference type="InterPro" id="IPR052599">
    <property type="entry name" value="SLC43A_AATransporter"/>
</dbReference>
<dbReference type="Gene3D" id="1.20.1250.20">
    <property type="entry name" value="MFS general substrate transporter like domains"/>
    <property type="match status" value="1"/>
</dbReference>
<keyword evidence="7 8" id="KW-0472">Membrane</keyword>
<protein>
    <submittedName>
        <fullName evidence="9">Uncharacterized protein</fullName>
    </submittedName>
</protein>
<feature type="transmembrane region" description="Helical" evidence="8">
    <location>
        <begin position="42"/>
        <end position="64"/>
    </location>
</feature>
<dbReference type="PANTHER" id="PTHR20772">
    <property type="entry name" value="PROTEIN FMP42"/>
    <property type="match status" value="1"/>
</dbReference>
<dbReference type="SUPFAM" id="SSF103473">
    <property type="entry name" value="MFS general substrate transporter"/>
    <property type="match status" value="1"/>
</dbReference>
<evidence type="ECO:0000256" key="7">
    <source>
        <dbReference type="ARBA" id="ARBA00023136"/>
    </source>
</evidence>
<feature type="transmembrane region" description="Helical" evidence="8">
    <location>
        <begin position="17"/>
        <end position="35"/>
    </location>
</feature>
<evidence type="ECO:0000256" key="8">
    <source>
        <dbReference type="SAM" id="Phobius"/>
    </source>
</evidence>
<evidence type="ECO:0000256" key="2">
    <source>
        <dbReference type="ARBA" id="ARBA00006595"/>
    </source>
</evidence>
<feature type="transmembrane region" description="Helical" evidence="8">
    <location>
        <begin position="103"/>
        <end position="125"/>
    </location>
</feature>
<feature type="transmembrane region" description="Helical" evidence="8">
    <location>
        <begin position="193"/>
        <end position="211"/>
    </location>
</feature>
<dbReference type="PANTHER" id="PTHR20772:SF2">
    <property type="entry name" value="PROTEIN FMP42"/>
    <property type="match status" value="1"/>
</dbReference>
<feature type="transmembrane region" description="Helical" evidence="8">
    <location>
        <begin position="253"/>
        <end position="271"/>
    </location>
</feature>
<keyword evidence="3" id="KW-0813">Transport</keyword>
<dbReference type="EMBL" id="HBIJ01011048">
    <property type="protein sequence ID" value="CAE0366800.1"/>
    <property type="molecule type" value="Transcribed_RNA"/>
</dbReference>
<dbReference type="GO" id="GO:0006865">
    <property type="term" value="P:amino acid transport"/>
    <property type="evidence" value="ECO:0007669"/>
    <property type="project" value="UniProtKB-KW"/>
</dbReference>
<feature type="transmembrane region" description="Helical" evidence="8">
    <location>
        <begin position="70"/>
        <end position="91"/>
    </location>
</feature>
<dbReference type="InterPro" id="IPR036259">
    <property type="entry name" value="MFS_trans_sf"/>
</dbReference>
<proteinExistence type="inferred from homology"/>
<keyword evidence="4 8" id="KW-0812">Transmembrane</keyword>
<feature type="transmembrane region" description="Helical" evidence="8">
    <location>
        <begin position="137"/>
        <end position="155"/>
    </location>
</feature>
<keyword evidence="5" id="KW-0029">Amino-acid transport</keyword>
<dbReference type="InterPro" id="IPR011701">
    <property type="entry name" value="MFS"/>
</dbReference>
<gene>
    <name evidence="9" type="ORF">ALAG00032_LOCUS7548</name>
</gene>
<organism evidence="9">
    <name type="scientific">Aureoumbra lagunensis</name>
    <dbReference type="NCBI Taxonomy" id="44058"/>
    <lineage>
        <taxon>Eukaryota</taxon>
        <taxon>Sar</taxon>
        <taxon>Stramenopiles</taxon>
        <taxon>Ochrophyta</taxon>
        <taxon>Pelagophyceae</taxon>
        <taxon>Pelagomonadales</taxon>
        <taxon>Aureoumbra</taxon>
    </lineage>
</organism>
<dbReference type="Pfam" id="PF07690">
    <property type="entry name" value="MFS_1"/>
    <property type="match status" value="1"/>
</dbReference>
<reference evidence="9" key="1">
    <citation type="submission" date="2021-01" db="EMBL/GenBank/DDBJ databases">
        <authorList>
            <person name="Corre E."/>
            <person name="Pelletier E."/>
            <person name="Niang G."/>
            <person name="Scheremetjew M."/>
            <person name="Finn R."/>
            <person name="Kale V."/>
            <person name="Holt S."/>
            <person name="Cochrane G."/>
            <person name="Meng A."/>
            <person name="Brown T."/>
            <person name="Cohen L."/>
        </authorList>
    </citation>
    <scope>NUCLEOTIDE SEQUENCE</scope>
    <source>
        <strain evidence="9">CCMP1510</strain>
    </source>
</reference>
<feature type="transmembrane region" description="Helical" evidence="8">
    <location>
        <begin position="277"/>
        <end position="299"/>
    </location>
</feature>
<feature type="transmembrane region" description="Helical" evidence="8">
    <location>
        <begin position="350"/>
        <end position="372"/>
    </location>
</feature>
<evidence type="ECO:0000256" key="3">
    <source>
        <dbReference type="ARBA" id="ARBA00022448"/>
    </source>
</evidence>
<feature type="transmembrane region" description="Helical" evidence="8">
    <location>
        <begin position="231"/>
        <end position="248"/>
    </location>
</feature>